<protein>
    <submittedName>
        <fullName evidence="2">Uncharacterized protein</fullName>
    </submittedName>
</protein>
<feature type="compositionally biased region" description="Basic and acidic residues" evidence="1">
    <location>
        <begin position="64"/>
        <end position="73"/>
    </location>
</feature>
<feature type="compositionally biased region" description="Polar residues" evidence="1">
    <location>
        <begin position="166"/>
        <end position="186"/>
    </location>
</feature>
<gene>
    <name evidence="2" type="ORF">J4Q44_G00134260</name>
</gene>
<evidence type="ECO:0000313" key="3">
    <source>
        <dbReference type="Proteomes" id="UP001356427"/>
    </source>
</evidence>
<dbReference type="AlphaFoldDB" id="A0AAN8LUR1"/>
<sequence>MPQAEAGGGLFSGFKTMSAGLFQEEKQEPSTASLFGAKLGGFWGAPVEPPKPQARPVITTQPKANDKPTKETSDQSSVGPPDLAKPQICISTPEVDPSASLSQKEKESLVEPPPSADPTSEVQLDNHPVESSRFGSSGNLSQTSSQLSETGQESAAGSGLEESFHSYHSTSFRPSTNGQQPTNGHLPSNGHYVLGQEELHRPSLDVGKSLNGSMKKLDHPVEKRSNKMLQSFHDDGPPLPFSPSRIRWLKAINKVRVQLQEQLS</sequence>
<feature type="compositionally biased region" description="Polar residues" evidence="1">
    <location>
        <begin position="133"/>
        <end position="155"/>
    </location>
</feature>
<keyword evidence="3" id="KW-1185">Reference proteome</keyword>
<proteinExistence type="predicted"/>
<dbReference type="Proteomes" id="UP001356427">
    <property type="component" value="Unassembled WGS sequence"/>
</dbReference>
<feature type="region of interest" description="Disordered" evidence="1">
    <location>
        <begin position="22"/>
        <end position="198"/>
    </location>
</feature>
<organism evidence="2 3">
    <name type="scientific">Coregonus suidteri</name>
    <dbReference type="NCBI Taxonomy" id="861788"/>
    <lineage>
        <taxon>Eukaryota</taxon>
        <taxon>Metazoa</taxon>
        <taxon>Chordata</taxon>
        <taxon>Craniata</taxon>
        <taxon>Vertebrata</taxon>
        <taxon>Euteleostomi</taxon>
        <taxon>Actinopterygii</taxon>
        <taxon>Neopterygii</taxon>
        <taxon>Teleostei</taxon>
        <taxon>Protacanthopterygii</taxon>
        <taxon>Salmoniformes</taxon>
        <taxon>Salmonidae</taxon>
        <taxon>Coregoninae</taxon>
        <taxon>Coregonus</taxon>
    </lineage>
</organism>
<dbReference type="EMBL" id="JAGTTL010000011">
    <property type="protein sequence ID" value="KAK6315902.1"/>
    <property type="molecule type" value="Genomic_DNA"/>
</dbReference>
<evidence type="ECO:0000313" key="2">
    <source>
        <dbReference type="EMBL" id="KAK6315902.1"/>
    </source>
</evidence>
<reference evidence="2 3" key="1">
    <citation type="submission" date="2021-04" db="EMBL/GenBank/DDBJ databases">
        <authorList>
            <person name="De Guttry C."/>
            <person name="Zahm M."/>
            <person name="Klopp C."/>
            <person name="Cabau C."/>
            <person name="Louis A."/>
            <person name="Berthelot C."/>
            <person name="Parey E."/>
            <person name="Roest Crollius H."/>
            <person name="Montfort J."/>
            <person name="Robinson-Rechavi M."/>
            <person name="Bucao C."/>
            <person name="Bouchez O."/>
            <person name="Gislard M."/>
            <person name="Lluch J."/>
            <person name="Milhes M."/>
            <person name="Lampietro C."/>
            <person name="Lopez Roques C."/>
            <person name="Donnadieu C."/>
            <person name="Braasch I."/>
            <person name="Desvignes T."/>
            <person name="Postlethwait J."/>
            <person name="Bobe J."/>
            <person name="Wedekind C."/>
            <person name="Guiguen Y."/>
        </authorList>
    </citation>
    <scope>NUCLEOTIDE SEQUENCE [LARGE SCALE GENOMIC DNA]</scope>
    <source>
        <strain evidence="2">Cs_M1</strain>
        <tissue evidence="2">Blood</tissue>
    </source>
</reference>
<comment type="caution">
    <text evidence="2">The sequence shown here is derived from an EMBL/GenBank/DDBJ whole genome shotgun (WGS) entry which is preliminary data.</text>
</comment>
<accession>A0AAN8LUR1</accession>
<name>A0AAN8LUR1_9TELE</name>
<evidence type="ECO:0000256" key="1">
    <source>
        <dbReference type="SAM" id="MobiDB-lite"/>
    </source>
</evidence>